<dbReference type="AlphaFoldDB" id="A0A6I1FGN6"/>
<feature type="transmembrane region" description="Helical" evidence="1">
    <location>
        <begin position="410"/>
        <end position="430"/>
    </location>
</feature>
<evidence type="ECO:0000313" key="2">
    <source>
        <dbReference type="EMBL" id="KAB7707382.1"/>
    </source>
</evidence>
<keyword evidence="1" id="KW-0812">Transmembrane</keyword>
<feature type="transmembrane region" description="Helical" evidence="1">
    <location>
        <begin position="383"/>
        <end position="404"/>
    </location>
</feature>
<sequence length="442" mass="50863">MIYLLCIFLIIFILLIARYIGFKFNKHYIISSFIILFVLVFYIIPLLKYNIYEEEYITLVSSTFSVAHSSEINKYSLYSLTFILFVIFSYIISYMLLAKSKIIKCENYIELTKKQTLFNQLSFLSLCGSVGLIYFSGMNLSNLLASSRFAFFETQNTVFSLLSTYLTYLLVVPTYLIASKKASINWLYILSLAATFFILMFVFGTRSQIIAIAFSYLMGRMKVNPKINPKYLILSAVFVHLFVIWQFIRYNMKSVDGVSGFIDLILFNNKEAYLLSLESGDLSWFYDATFTAMYIKDYMNFSLDGDTYLRLLLTLFPSTIFDFKPEETQRIFAAIINPEAYIVGATFPPSILGDAYLNFGFNGVVIGLFLGCFLAYAQFKVNYFDNILSIVLGSTIFIFLLLLTRGTFNGLYPLIFCALVLYLLNFLSLISKKEFSYDKKVS</sequence>
<proteinExistence type="predicted"/>
<feature type="transmembrane region" description="Helical" evidence="1">
    <location>
        <begin position="355"/>
        <end position="376"/>
    </location>
</feature>
<feature type="transmembrane region" description="Helical" evidence="1">
    <location>
        <begin position="77"/>
        <end position="97"/>
    </location>
</feature>
<name>A0A6I1FGN6_9BACI</name>
<dbReference type="Proteomes" id="UP000429595">
    <property type="component" value="Unassembled WGS sequence"/>
</dbReference>
<gene>
    <name evidence="2" type="ORF">F9802_06420</name>
</gene>
<accession>A0A6I1FGN6</accession>
<feature type="transmembrane region" description="Helical" evidence="1">
    <location>
        <begin position="117"/>
        <end position="137"/>
    </location>
</feature>
<reference evidence="2 3" key="1">
    <citation type="submission" date="2019-10" db="EMBL/GenBank/DDBJ databases">
        <title>Bacillus aerolatum sp. nov., isolated from bioaerosol of sport playgrounds.</title>
        <authorList>
            <person name="Chen P."/>
            <person name="Zhang G."/>
        </authorList>
    </citation>
    <scope>NUCLEOTIDE SEQUENCE [LARGE SCALE GENOMIC DNA]</scope>
    <source>
        <strain evidence="2 3">CX253</strain>
    </source>
</reference>
<keyword evidence="1" id="KW-0472">Membrane</keyword>
<comment type="caution">
    <text evidence="2">The sequence shown here is derived from an EMBL/GenBank/DDBJ whole genome shotgun (WGS) entry which is preliminary data.</text>
</comment>
<evidence type="ECO:0000256" key="1">
    <source>
        <dbReference type="SAM" id="Phobius"/>
    </source>
</evidence>
<feature type="transmembrane region" description="Helical" evidence="1">
    <location>
        <begin position="158"/>
        <end position="177"/>
    </location>
</feature>
<keyword evidence="3" id="KW-1185">Reference proteome</keyword>
<keyword evidence="1" id="KW-1133">Transmembrane helix</keyword>
<dbReference type="RefSeq" id="WP_152150346.1">
    <property type="nucleotide sequence ID" value="NZ_WEIO01000003.1"/>
</dbReference>
<dbReference type="NCBIfam" id="TIGR04370">
    <property type="entry name" value="glyco_rpt_poly"/>
    <property type="match status" value="1"/>
</dbReference>
<dbReference type="EMBL" id="WEIO01000003">
    <property type="protein sequence ID" value="KAB7707382.1"/>
    <property type="molecule type" value="Genomic_DNA"/>
</dbReference>
<feature type="transmembrane region" description="Helical" evidence="1">
    <location>
        <begin position="231"/>
        <end position="248"/>
    </location>
</feature>
<feature type="transmembrane region" description="Helical" evidence="1">
    <location>
        <begin position="189"/>
        <end position="219"/>
    </location>
</feature>
<feature type="transmembrane region" description="Helical" evidence="1">
    <location>
        <begin position="28"/>
        <end position="47"/>
    </location>
</feature>
<evidence type="ECO:0000313" key="3">
    <source>
        <dbReference type="Proteomes" id="UP000429595"/>
    </source>
</evidence>
<organism evidence="2 3">
    <name type="scientific">Bacillus aerolatus</name>
    <dbReference type="NCBI Taxonomy" id="2653354"/>
    <lineage>
        <taxon>Bacteria</taxon>
        <taxon>Bacillati</taxon>
        <taxon>Bacillota</taxon>
        <taxon>Bacilli</taxon>
        <taxon>Bacillales</taxon>
        <taxon>Bacillaceae</taxon>
        <taxon>Bacillus</taxon>
    </lineage>
</organism>
<protein>
    <submittedName>
        <fullName evidence="2">Oligosaccharide repeat unit polymerase</fullName>
    </submittedName>
</protein>